<evidence type="ECO:0000256" key="1">
    <source>
        <dbReference type="ARBA" id="ARBA00004571"/>
    </source>
</evidence>
<name>A0ABU8EXT4_9GAMM</name>
<keyword evidence="3 11" id="KW-1134">Transmembrane beta strand</keyword>
<keyword evidence="2 11" id="KW-0813">Transport</keyword>
<dbReference type="RefSeq" id="WP_336436064.1">
    <property type="nucleotide sequence ID" value="NZ_JBAWKS010000002.1"/>
</dbReference>
<dbReference type="InterPro" id="IPR012910">
    <property type="entry name" value="Plug_dom"/>
</dbReference>
<dbReference type="PANTHER" id="PTHR32552:SF68">
    <property type="entry name" value="FERRICHROME OUTER MEMBRANE TRANSPORTER_PHAGE RECEPTOR"/>
    <property type="match status" value="1"/>
</dbReference>
<dbReference type="SUPFAM" id="SSF56935">
    <property type="entry name" value="Porins"/>
    <property type="match status" value="1"/>
</dbReference>
<evidence type="ECO:0000256" key="12">
    <source>
        <dbReference type="SAM" id="SignalP"/>
    </source>
</evidence>
<keyword evidence="8" id="KW-0406">Ion transport</keyword>
<comment type="subcellular location">
    <subcellularLocation>
        <location evidence="1 11">Cell outer membrane</location>
        <topology evidence="1 11">Multi-pass membrane protein</topology>
    </subcellularLocation>
</comment>
<dbReference type="Gene3D" id="2.170.130.10">
    <property type="entry name" value="TonB-dependent receptor, plug domain"/>
    <property type="match status" value="1"/>
</dbReference>
<dbReference type="EMBL" id="JBAWKS010000002">
    <property type="protein sequence ID" value="MEI4551021.1"/>
    <property type="molecule type" value="Genomic_DNA"/>
</dbReference>
<evidence type="ECO:0000256" key="11">
    <source>
        <dbReference type="PROSITE-ProRule" id="PRU01360"/>
    </source>
</evidence>
<keyword evidence="15" id="KW-1185">Reference proteome</keyword>
<evidence type="ECO:0000256" key="4">
    <source>
        <dbReference type="ARBA" id="ARBA00022496"/>
    </source>
</evidence>
<evidence type="ECO:0000256" key="3">
    <source>
        <dbReference type="ARBA" id="ARBA00022452"/>
    </source>
</evidence>
<reference evidence="14 15" key="1">
    <citation type="submission" date="2023-12" db="EMBL/GenBank/DDBJ databases">
        <title>Friends and Foes: Symbiotic and Algicidal bacterial influence on Karenia brevis blooms.</title>
        <authorList>
            <person name="Fei C."/>
            <person name="Mohamed A.R."/>
            <person name="Booker A."/>
            <person name="Arshad M."/>
            <person name="Klass S."/>
            <person name="Ahn S."/>
            <person name="Gilbert P.M."/>
            <person name="Heil C.A."/>
            <person name="Martinez J.M."/>
            <person name="Amin S.A."/>
        </authorList>
    </citation>
    <scope>NUCLEOTIDE SEQUENCE [LARGE SCALE GENOMIC DNA]</scope>
    <source>
        <strain evidence="14 15">CE15</strain>
    </source>
</reference>
<evidence type="ECO:0000313" key="14">
    <source>
        <dbReference type="EMBL" id="MEI4551021.1"/>
    </source>
</evidence>
<evidence type="ECO:0000256" key="8">
    <source>
        <dbReference type="ARBA" id="ARBA00023065"/>
    </source>
</evidence>
<evidence type="ECO:0000259" key="13">
    <source>
        <dbReference type="Pfam" id="PF07715"/>
    </source>
</evidence>
<evidence type="ECO:0000256" key="7">
    <source>
        <dbReference type="ARBA" id="ARBA00023004"/>
    </source>
</evidence>
<evidence type="ECO:0000313" key="15">
    <source>
        <dbReference type="Proteomes" id="UP001382455"/>
    </source>
</evidence>
<keyword evidence="7" id="KW-0408">Iron</keyword>
<evidence type="ECO:0000256" key="5">
    <source>
        <dbReference type="ARBA" id="ARBA00022692"/>
    </source>
</evidence>
<evidence type="ECO:0000256" key="10">
    <source>
        <dbReference type="ARBA" id="ARBA00023237"/>
    </source>
</evidence>
<dbReference type="Gene3D" id="2.40.170.20">
    <property type="entry name" value="TonB-dependent receptor, beta-barrel domain"/>
    <property type="match status" value="1"/>
</dbReference>
<dbReference type="PANTHER" id="PTHR32552">
    <property type="entry name" value="FERRICHROME IRON RECEPTOR-RELATED"/>
    <property type="match status" value="1"/>
</dbReference>
<keyword evidence="9 11" id="KW-0472">Membrane</keyword>
<keyword evidence="10 11" id="KW-0998">Cell outer membrane</keyword>
<accession>A0ABU8EXT4</accession>
<comment type="caution">
    <text evidence="14">The sequence shown here is derived from an EMBL/GenBank/DDBJ whole genome shotgun (WGS) entry which is preliminary data.</text>
</comment>
<sequence>MKWSLLLFPIFTLSALLNTLNASESDDKKTIEVIEITSDRPNSYSAKYVQAGTFFNANVLDTALTTNIITKELLDAQLASSLADTIRNTAGVSAAQINTTIYSNLNIRGIRLDPTTNYRLNGILPIANYVQTPMENKYRVEVLKGAAGLYYGFGSPAGIVNLVTERAYQDQIAGSLFANQHGTYGASLDISKMFDDAGVRVNLVAADEEIGIERTSGERQFASVGYHFDINDKLRFEFDGEYIARDITEPTQYYLLANQVGSLSLPPLLDTDINHGAEWFKAETTAHNLLGKLSYAITPNLHINMSLGRAYADTTRRYSAFFGYDIETGSDGLVSLSTFPNTEYENNIADVKLTSSFALLGTYNQWVMGASRRNNESIIADRVRQGKWRKICIILSI</sequence>
<comment type="similarity">
    <text evidence="11">Belongs to the TonB-dependent receptor family.</text>
</comment>
<keyword evidence="4" id="KW-0410">Iron transport</keyword>
<dbReference type="InterPro" id="IPR039426">
    <property type="entry name" value="TonB-dep_rcpt-like"/>
</dbReference>
<gene>
    <name evidence="14" type="ORF">WAE96_15220</name>
</gene>
<proteinExistence type="inferred from homology"/>
<protein>
    <submittedName>
        <fullName evidence="14">TonB-dependent receptor plug domain-containing protein</fullName>
    </submittedName>
</protein>
<dbReference type="InterPro" id="IPR036942">
    <property type="entry name" value="Beta-barrel_TonB_sf"/>
</dbReference>
<feature type="signal peptide" evidence="12">
    <location>
        <begin position="1"/>
        <end position="22"/>
    </location>
</feature>
<evidence type="ECO:0000256" key="6">
    <source>
        <dbReference type="ARBA" id="ARBA00022729"/>
    </source>
</evidence>
<dbReference type="PROSITE" id="PS52016">
    <property type="entry name" value="TONB_DEPENDENT_REC_3"/>
    <property type="match status" value="1"/>
</dbReference>
<dbReference type="Proteomes" id="UP001382455">
    <property type="component" value="Unassembled WGS sequence"/>
</dbReference>
<keyword evidence="14" id="KW-0675">Receptor</keyword>
<evidence type="ECO:0000256" key="2">
    <source>
        <dbReference type="ARBA" id="ARBA00022448"/>
    </source>
</evidence>
<organism evidence="14 15">
    <name type="scientific">Pseudoalteromonas spongiae</name>
    <dbReference type="NCBI Taxonomy" id="298657"/>
    <lineage>
        <taxon>Bacteria</taxon>
        <taxon>Pseudomonadati</taxon>
        <taxon>Pseudomonadota</taxon>
        <taxon>Gammaproteobacteria</taxon>
        <taxon>Alteromonadales</taxon>
        <taxon>Pseudoalteromonadaceae</taxon>
        <taxon>Pseudoalteromonas</taxon>
    </lineage>
</organism>
<keyword evidence="5 11" id="KW-0812">Transmembrane</keyword>
<dbReference type="Pfam" id="PF07715">
    <property type="entry name" value="Plug"/>
    <property type="match status" value="1"/>
</dbReference>
<feature type="domain" description="TonB-dependent receptor plug" evidence="13">
    <location>
        <begin position="60"/>
        <end position="159"/>
    </location>
</feature>
<keyword evidence="6 12" id="KW-0732">Signal</keyword>
<dbReference type="InterPro" id="IPR037066">
    <property type="entry name" value="Plug_dom_sf"/>
</dbReference>
<evidence type="ECO:0000256" key="9">
    <source>
        <dbReference type="ARBA" id="ARBA00023136"/>
    </source>
</evidence>
<feature type="chain" id="PRO_5046985074" evidence="12">
    <location>
        <begin position="23"/>
        <end position="397"/>
    </location>
</feature>